<keyword evidence="2" id="KW-0547">Nucleotide-binding</keyword>
<proteinExistence type="predicted"/>
<reference evidence="9" key="2">
    <citation type="journal article" date="2017" name="Plant Physiol. Biochem.">
        <title>Differential oxidative and antioxidative response of duckweed Lemna minor toward plant growth promoting/inhibiting bacteria.</title>
        <authorList>
            <person name="Ishizawa H."/>
            <person name="Kuroda M."/>
            <person name="Morikawa M."/>
            <person name="Ike M."/>
        </authorList>
    </citation>
    <scope>NUCLEOTIDE SEQUENCE [LARGE SCALE GENOMIC DNA]</scope>
    <source>
        <strain evidence="9">M6</strain>
    </source>
</reference>
<dbReference type="GO" id="GO:0005524">
    <property type="term" value="F:ATP binding"/>
    <property type="evidence" value="ECO:0007669"/>
    <property type="project" value="UniProtKB-KW"/>
</dbReference>
<dbReference type="NCBIfam" id="TIGR01189">
    <property type="entry name" value="ccmA"/>
    <property type="match status" value="1"/>
</dbReference>
<gene>
    <name evidence="8" type="ORF">EM6_1578</name>
</gene>
<accession>A0A3G9G7F6</accession>
<dbReference type="Pfam" id="PF00005">
    <property type="entry name" value="ABC_tran"/>
    <property type="match status" value="1"/>
</dbReference>
<dbReference type="GO" id="GO:0016887">
    <property type="term" value="F:ATP hydrolysis activity"/>
    <property type="evidence" value="ECO:0007669"/>
    <property type="project" value="InterPro"/>
</dbReference>
<keyword evidence="1" id="KW-0813">Transport</keyword>
<organism evidence="8 9">
    <name type="scientific">Asticcacaulis excentricus</name>
    <dbReference type="NCBI Taxonomy" id="78587"/>
    <lineage>
        <taxon>Bacteria</taxon>
        <taxon>Pseudomonadati</taxon>
        <taxon>Pseudomonadota</taxon>
        <taxon>Alphaproteobacteria</taxon>
        <taxon>Caulobacterales</taxon>
        <taxon>Caulobacteraceae</taxon>
        <taxon>Asticcacaulis</taxon>
    </lineage>
</organism>
<dbReference type="PROSITE" id="PS50893">
    <property type="entry name" value="ABC_TRANSPORTER_2"/>
    <property type="match status" value="1"/>
</dbReference>
<keyword evidence="3" id="KW-0201">Cytochrome c-type biogenesis</keyword>
<keyword evidence="4" id="KW-0067">ATP-binding</keyword>
<evidence type="ECO:0000313" key="9">
    <source>
        <dbReference type="Proteomes" id="UP000278756"/>
    </source>
</evidence>
<dbReference type="GO" id="GO:0022857">
    <property type="term" value="F:transmembrane transporter activity"/>
    <property type="evidence" value="ECO:0007669"/>
    <property type="project" value="InterPro"/>
</dbReference>
<keyword evidence="6" id="KW-0472">Membrane</keyword>
<dbReference type="InterPro" id="IPR005895">
    <property type="entry name" value="ABC_transptr_haem_export_CcmA"/>
</dbReference>
<dbReference type="EMBL" id="AP018827">
    <property type="protein sequence ID" value="BBF80984.1"/>
    <property type="molecule type" value="Genomic_DNA"/>
</dbReference>
<feature type="domain" description="ABC transporter" evidence="7">
    <location>
        <begin position="5"/>
        <end position="207"/>
    </location>
</feature>
<dbReference type="PANTHER" id="PTHR43499">
    <property type="entry name" value="ABC TRANSPORTER I FAMILY MEMBER 1"/>
    <property type="match status" value="1"/>
</dbReference>
<evidence type="ECO:0000256" key="4">
    <source>
        <dbReference type="ARBA" id="ARBA00022840"/>
    </source>
</evidence>
<evidence type="ECO:0000256" key="3">
    <source>
        <dbReference type="ARBA" id="ARBA00022748"/>
    </source>
</evidence>
<dbReference type="Proteomes" id="UP000278756">
    <property type="component" value="Chromosome 1"/>
</dbReference>
<dbReference type="AlphaFoldDB" id="A0A3G9G7F6"/>
<dbReference type="GO" id="GO:0017004">
    <property type="term" value="P:cytochrome complex assembly"/>
    <property type="evidence" value="ECO:0007669"/>
    <property type="project" value="UniProtKB-KW"/>
</dbReference>
<dbReference type="RefSeq" id="WP_126421723.1">
    <property type="nucleotide sequence ID" value="NZ_AP018827.1"/>
</dbReference>
<dbReference type="SMART" id="SM00382">
    <property type="entry name" value="AAA"/>
    <property type="match status" value="1"/>
</dbReference>
<evidence type="ECO:0000256" key="1">
    <source>
        <dbReference type="ARBA" id="ARBA00022448"/>
    </source>
</evidence>
<name>A0A3G9G7F6_9CAUL</name>
<sequence length="209" mass="22303">MALSLAVDALSLKKGYRHLIHDLSFSVAPGECVALTGANGVGKTTLLRTLAGFIRPDGGHVRYVDGVDPEGAMAAQAHYLGHAEALSPGRLAGAELDFQRAFLGGTAAGQAEAIRRLNLSPLLELETRMLSAGQKRRLSCARLILAKRPVWLLDEPMSPLDAEHRAKLAELMQAHLSAGGLIVCAVHDPLPFEVRELRLTAPAMEAVYG</sequence>
<protein>
    <submittedName>
        <fullName evidence="8">ABC transporter</fullName>
    </submittedName>
</protein>
<keyword evidence="5" id="KW-1278">Translocase</keyword>
<dbReference type="InterPro" id="IPR027417">
    <property type="entry name" value="P-loop_NTPase"/>
</dbReference>
<dbReference type="InterPro" id="IPR003593">
    <property type="entry name" value="AAA+_ATPase"/>
</dbReference>
<dbReference type="InterPro" id="IPR003439">
    <property type="entry name" value="ABC_transporter-like_ATP-bd"/>
</dbReference>
<dbReference type="Gene3D" id="3.40.50.300">
    <property type="entry name" value="P-loop containing nucleotide triphosphate hydrolases"/>
    <property type="match status" value="1"/>
</dbReference>
<evidence type="ECO:0000256" key="2">
    <source>
        <dbReference type="ARBA" id="ARBA00022741"/>
    </source>
</evidence>
<reference evidence="9" key="1">
    <citation type="journal article" date="2017" name="Biotechnol. Biofuels">
        <title>Evaluation of environmental bacterial communities as a factor affecting the growth of duckweed Lemna minor.</title>
        <authorList>
            <person name="Ishizawa H."/>
            <person name="Kuroda M."/>
            <person name="Morikawa M."/>
            <person name="Ike M."/>
        </authorList>
    </citation>
    <scope>NUCLEOTIDE SEQUENCE [LARGE SCALE GENOMIC DNA]</scope>
    <source>
        <strain evidence="9">M6</strain>
    </source>
</reference>
<evidence type="ECO:0000259" key="7">
    <source>
        <dbReference type="PROSITE" id="PS50893"/>
    </source>
</evidence>
<dbReference type="OrthoDB" id="9800654at2"/>
<evidence type="ECO:0000256" key="6">
    <source>
        <dbReference type="ARBA" id="ARBA00023136"/>
    </source>
</evidence>
<evidence type="ECO:0000313" key="8">
    <source>
        <dbReference type="EMBL" id="BBF80984.1"/>
    </source>
</evidence>
<dbReference type="SUPFAM" id="SSF52540">
    <property type="entry name" value="P-loop containing nucleoside triphosphate hydrolases"/>
    <property type="match status" value="1"/>
</dbReference>
<dbReference type="PANTHER" id="PTHR43499:SF1">
    <property type="entry name" value="ABC TRANSPORTER I FAMILY MEMBER 1"/>
    <property type="match status" value="1"/>
</dbReference>
<evidence type="ECO:0000256" key="5">
    <source>
        <dbReference type="ARBA" id="ARBA00022967"/>
    </source>
</evidence>